<dbReference type="GO" id="GO:0016757">
    <property type="term" value="F:glycosyltransferase activity"/>
    <property type="evidence" value="ECO:0007669"/>
    <property type="project" value="UniProtKB-KW"/>
</dbReference>
<dbReference type="InterPro" id="IPR027791">
    <property type="entry name" value="Galactosyl_T_C"/>
</dbReference>
<evidence type="ECO:0000256" key="3">
    <source>
        <dbReference type="ARBA" id="ARBA00022676"/>
    </source>
</evidence>
<evidence type="ECO:0000259" key="6">
    <source>
        <dbReference type="Pfam" id="PF02709"/>
    </source>
</evidence>
<proteinExistence type="inferred from homology"/>
<accession>A0ABU1FU14</accession>
<dbReference type="SUPFAM" id="SSF53448">
    <property type="entry name" value="Nucleotide-diphospho-sugar transferases"/>
    <property type="match status" value="1"/>
</dbReference>
<evidence type="ECO:0000256" key="2">
    <source>
        <dbReference type="ARBA" id="ARBA00006739"/>
    </source>
</evidence>
<dbReference type="PANTHER" id="PTHR43179:SF12">
    <property type="entry name" value="GALACTOFURANOSYLTRANSFERASE GLFT2"/>
    <property type="match status" value="1"/>
</dbReference>
<dbReference type="Gene3D" id="3.40.50.2000">
    <property type="entry name" value="Glycogen Phosphorylase B"/>
    <property type="match status" value="1"/>
</dbReference>
<dbReference type="Gene3D" id="3.90.550.10">
    <property type="entry name" value="Spore Coat Polysaccharide Biosynthesis Protein SpsA, Chain A"/>
    <property type="match status" value="1"/>
</dbReference>
<name>A0ABU1FU14_9MICC</name>
<feature type="region of interest" description="Disordered" evidence="5">
    <location>
        <begin position="345"/>
        <end position="374"/>
    </location>
</feature>
<evidence type="ECO:0000256" key="5">
    <source>
        <dbReference type="SAM" id="MobiDB-lite"/>
    </source>
</evidence>
<keyword evidence="4 8" id="KW-0808">Transferase</keyword>
<dbReference type="InterPro" id="IPR028098">
    <property type="entry name" value="Glyco_trans_4-like_N"/>
</dbReference>
<comment type="similarity">
    <text evidence="2">Belongs to the glycosyltransferase 2 family.</text>
</comment>
<sequence length="708" mass="80248">MSENPDPGSPRSTEPRNTGPQSIRSWDVEAQPDRRPHHPRTIVITTLHRRHDHLQRQREGLARSTRLPDEHVLVAMDDDGVAAAAANTQEQLSSCALSVLPLPRHKNGLPLAQARNLGTRESGHHPDDLLIFLDVDCIPVPELVAGYQEAVQQRPDDLLCGPVAYLPQGTIEDYRTEHLAGLAEPHPARPAPEPGALETGEDYNLFWSLSFALRREVFERIAGFDEAYVGYGAEDTDFAWRARQHEVDLTWVGSARAFHQYHPVSRPPVEHLDDILRNGRRFARTWGTWPMHGWLEEFESQGLIYREGEVRRSSDGDHHTDSRAVDYHRTVRVASVPGSHVYIRHLSPPEGETSSVVRLPDPPARRADTPTGAPWWPPAMLDPEWISADRAPQEDFEIFHVHFGFDAESPQQLQAIVDALDAKNVPLVYTAHDLWNPHHEDTTLHEAQLEALITRASAVITLSPRAAEIIAERWGVQAQVIPHPHVVDLDLIEQYGASPRRRTDEFRLGVHLKSLRQNMATLPVLQAAQKALAEIPGGVLQVNLHHDVYDDDGARHHPELVAWLRDQDQQGRLELHVHDYFSDTELYDYLSSLHASLLPYRFGTHSGWMEACHDLGTPVIAPTVGCYASQGADYVYRWFEREGQAPELDEYTLRQAVRAAACAWGQGLLRDSAEAGEQRRRWRTHQRRQIAHTHEQIYRRLLGRRLND</sequence>
<dbReference type="Proteomes" id="UP001260872">
    <property type="component" value="Unassembled WGS sequence"/>
</dbReference>
<dbReference type="PANTHER" id="PTHR43179">
    <property type="entry name" value="RHAMNOSYLTRANSFERASE WBBL"/>
    <property type="match status" value="1"/>
</dbReference>
<evidence type="ECO:0000256" key="1">
    <source>
        <dbReference type="ARBA" id="ARBA00004776"/>
    </source>
</evidence>
<dbReference type="RefSeq" id="WP_310537206.1">
    <property type="nucleotide sequence ID" value="NZ_BAAAOC010000001.1"/>
</dbReference>
<feature type="domain" description="Glycosyltransferase subfamily 4-like N-terminal" evidence="7">
    <location>
        <begin position="342"/>
        <end position="483"/>
    </location>
</feature>
<comment type="pathway">
    <text evidence="1">Cell wall biogenesis; cell wall polysaccharide biosynthesis.</text>
</comment>
<feature type="compositionally biased region" description="Polar residues" evidence="5">
    <location>
        <begin position="10"/>
        <end position="24"/>
    </location>
</feature>
<reference evidence="9" key="1">
    <citation type="submission" date="2023-07" db="EMBL/GenBank/DDBJ databases">
        <title>Description of three actinobacteria isolated from air of manufacturing shop in a pharmaceutical factory.</title>
        <authorList>
            <person name="Zhang D.-F."/>
        </authorList>
    </citation>
    <scope>NUCLEOTIDE SEQUENCE [LARGE SCALE GENOMIC DNA]</scope>
    <source>
        <strain evidence="9">CCTCC AB 207010</strain>
    </source>
</reference>
<dbReference type="EMBL" id="JAVKGT010000014">
    <property type="protein sequence ID" value="MDR5711827.1"/>
    <property type="molecule type" value="Genomic_DNA"/>
</dbReference>
<feature type="region of interest" description="Disordered" evidence="5">
    <location>
        <begin position="1"/>
        <end position="41"/>
    </location>
</feature>
<evidence type="ECO:0000313" key="8">
    <source>
        <dbReference type="EMBL" id="MDR5711827.1"/>
    </source>
</evidence>
<dbReference type="EC" id="2.4.-.-" evidence="8"/>
<feature type="domain" description="Galactosyltransferase C-terminal" evidence="6">
    <location>
        <begin position="202"/>
        <end position="262"/>
    </location>
</feature>
<keyword evidence="9" id="KW-1185">Reference proteome</keyword>
<keyword evidence="3 8" id="KW-0328">Glycosyltransferase</keyword>
<dbReference type="Pfam" id="PF02709">
    <property type="entry name" value="Glyco_transf_7C"/>
    <property type="match status" value="1"/>
</dbReference>
<comment type="caution">
    <text evidence="8">The sequence shown here is derived from an EMBL/GenBank/DDBJ whole genome shotgun (WGS) entry which is preliminary data.</text>
</comment>
<dbReference type="InterPro" id="IPR029044">
    <property type="entry name" value="Nucleotide-diphossugar_trans"/>
</dbReference>
<evidence type="ECO:0000256" key="4">
    <source>
        <dbReference type="ARBA" id="ARBA00022679"/>
    </source>
</evidence>
<organism evidence="8 9">
    <name type="scientific">Nesterenkonia flava</name>
    <dbReference type="NCBI Taxonomy" id="469799"/>
    <lineage>
        <taxon>Bacteria</taxon>
        <taxon>Bacillati</taxon>
        <taxon>Actinomycetota</taxon>
        <taxon>Actinomycetes</taxon>
        <taxon>Micrococcales</taxon>
        <taxon>Micrococcaceae</taxon>
        <taxon>Nesterenkonia</taxon>
    </lineage>
</organism>
<dbReference type="SUPFAM" id="SSF53756">
    <property type="entry name" value="UDP-Glycosyltransferase/glycogen phosphorylase"/>
    <property type="match status" value="1"/>
</dbReference>
<gene>
    <name evidence="8" type="ORF">RH857_06725</name>
</gene>
<dbReference type="Pfam" id="PF13439">
    <property type="entry name" value="Glyco_transf_4"/>
    <property type="match status" value="1"/>
</dbReference>
<evidence type="ECO:0000259" key="7">
    <source>
        <dbReference type="Pfam" id="PF13439"/>
    </source>
</evidence>
<evidence type="ECO:0000313" key="9">
    <source>
        <dbReference type="Proteomes" id="UP001260872"/>
    </source>
</evidence>
<protein>
    <submittedName>
        <fullName evidence="8">Glycosyltransferase</fullName>
        <ecNumber evidence="8">2.4.-.-</ecNumber>
    </submittedName>
</protein>